<organism evidence="7">
    <name type="scientific">Apis mellifera</name>
    <name type="common">Honeybee</name>
    <dbReference type="NCBI Taxonomy" id="7460"/>
    <lineage>
        <taxon>Eukaryota</taxon>
        <taxon>Metazoa</taxon>
        <taxon>Ecdysozoa</taxon>
        <taxon>Arthropoda</taxon>
        <taxon>Hexapoda</taxon>
        <taxon>Insecta</taxon>
        <taxon>Pterygota</taxon>
        <taxon>Neoptera</taxon>
        <taxon>Endopterygota</taxon>
        <taxon>Hymenoptera</taxon>
        <taxon>Apocrita</taxon>
        <taxon>Aculeata</taxon>
        <taxon>Apoidea</taxon>
        <taxon>Anthophila</taxon>
        <taxon>Apidae</taxon>
        <taxon>Apis</taxon>
    </lineage>
</organism>
<evidence type="ECO:0000256" key="1">
    <source>
        <dbReference type="ARBA" id="ARBA00022574"/>
    </source>
</evidence>
<dbReference type="Pfam" id="PF00400">
    <property type="entry name" value="WD40"/>
    <property type="match status" value="3"/>
</dbReference>
<dbReference type="InterPro" id="IPR001680">
    <property type="entry name" value="WD40_rpt"/>
</dbReference>
<evidence type="ECO:0000256" key="3">
    <source>
        <dbReference type="ARBA" id="ARBA00045213"/>
    </source>
</evidence>
<feature type="domain" description="Anaphase-promoting complex subunit 4-like WD40" evidence="6">
    <location>
        <begin position="223"/>
        <end position="302"/>
    </location>
</feature>
<dbReference type="GeneID" id="411845"/>
<dbReference type="OMA" id="HQFASIY"/>
<feature type="repeat" description="WD" evidence="4">
    <location>
        <begin position="127"/>
        <end position="161"/>
    </location>
</feature>
<feature type="region of interest" description="Disordered" evidence="5">
    <location>
        <begin position="364"/>
        <end position="388"/>
    </location>
</feature>
<dbReference type="SMART" id="SM00320">
    <property type="entry name" value="WD40"/>
    <property type="match status" value="5"/>
</dbReference>
<dbReference type="EnsemblMetazoa" id="XM_026442941">
    <property type="protein sequence ID" value="XP_026298726"/>
    <property type="gene ID" value="LOC411845"/>
</dbReference>
<dbReference type="Gene3D" id="2.130.10.10">
    <property type="entry name" value="YVTN repeat-like/Quinoprotein amine dehydrogenase"/>
    <property type="match status" value="2"/>
</dbReference>
<feature type="compositionally biased region" description="Basic and acidic residues" evidence="5">
    <location>
        <begin position="476"/>
        <end position="485"/>
    </location>
</feature>
<evidence type="ECO:0000256" key="5">
    <source>
        <dbReference type="SAM" id="MobiDB-lite"/>
    </source>
</evidence>
<dbReference type="AlphaFoldDB" id="A0A7M7MP86"/>
<reference evidence="9" key="2">
    <citation type="submission" date="2025-04" db="UniProtKB">
        <authorList>
            <consortium name="RefSeq"/>
        </authorList>
    </citation>
    <scope>IDENTIFICATION</scope>
    <source>
        <strain evidence="9">DH4</strain>
        <tissue evidence="9">Whole body</tissue>
    </source>
</reference>
<dbReference type="PROSITE" id="PS00678">
    <property type="entry name" value="WD_REPEATS_1"/>
    <property type="match status" value="1"/>
</dbReference>
<evidence type="ECO:0000313" key="8">
    <source>
        <dbReference type="Proteomes" id="UP000005203"/>
    </source>
</evidence>
<comment type="function">
    <text evidence="3">Negatively regulates the PAK1 kinase. PAK1 is a member of the PAK kinase family, which has been shown to play a positive role in the regulation of signaling pathways involving MAPK8 and RELA. PAK1 exists as an inactive homodimer, which is activated by binding of small GTPases such as CDC42 to an N-terminal regulatory domain. PAK1IP1 also binds to the N-terminus of PAK1, and inhibits the specific activation of PAK1 by CDC42. May be involved in ribosomal large subunit assembly.</text>
</comment>
<feature type="repeat" description="WD" evidence="4">
    <location>
        <begin position="36"/>
        <end position="68"/>
    </location>
</feature>
<dbReference type="RefSeq" id="XP_026298726.1">
    <property type="nucleotide sequence ID" value="XM_026442941.1"/>
</dbReference>
<dbReference type="Pfam" id="PF12894">
    <property type="entry name" value="ANAPC4_WD40"/>
    <property type="match status" value="1"/>
</dbReference>
<keyword evidence="2" id="KW-0677">Repeat</keyword>
<dbReference type="Proteomes" id="UP000005203">
    <property type="component" value="Linkage group LG9"/>
</dbReference>
<gene>
    <name evidence="9" type="primary">LOC411845</name>
</gene>
<dbReference type="SUPFAM" id="SSF50978">
    <property type="entry name" value="WD40 repeat-like"/>
    <property type="match status" value="1"/>
</dbReference>
<protein>
    <submittedName>
        <fullName evidence="9">P21-activated protein kinase-interacting protein 1-like</fullName>
    </submittedName>
</protein>
<accession>A0A7M7MP86</accession>
<keyword evidence="1 4" id="KW-0853">WD repeat</keyword>
<feature type="region of interest" description="Disordered" evidence="5">
    <location>
        <begin position="470"/>
        <end position="508"/>
    </location>
</feature>
<name>A0A7M7MP86_APIME</name>
<dbReference type="InterPro" id="IPR024977">
    <property type="entry name" value="Apc4-like_WD40_dom"/>
</dbReference>
<dbReference type="KEGG" id="ame:411845"/>
<evidence type="ECO:0000313" key="9">
    <source>
        <dbReference type="RefSeq" id="XP_026298726.1"/>
    </source>
</evidence>
<sequence length="508" mass="58211">MPDLFEVIVGTYEQYLLGYKVNNIVNEYKMEKTFATHSHSSSIRSVASNKYYLASGGADDSVYLYDLRHRVESGRLIHHNDTINCIAFTPEASHLFSCSNDGTIAAVRCGNWQLEKHWQKPHKGLAVNTLAIHPTGKIALSTGADGILRTWNLVKGRQAYAINLVPRLKLDAKNVNVLKWSPNGEKYLMAVNQKIDVYSVELAGIDTEIEFDSKIVCVEFLQDDLIAVGLENGQIKFYDLEKSVQTVEAIAHDIRVKCMAFKKDLLVTACSSGEIKLWKYSKHKLNMIKKVNCGARITCLSLAMLYENLVFDNKLSKEEQKIQKKEKFSFRQEVIIENESDLDETITNNNNNNNASQLLKKKLKKKRSIEEVQNPNIPNRKKNKSIIKKKKAENDVIFEFTPKKKSKLSNNNDNCNYIDDKNKKKETFSSKKKKKRLISLEENNNVTSKKTNCELTEKILKRDNITFNQSKKKSIKSKENDEVPVKKRKKEIIIKDNGTNLKKRKKKQ</sequence>
<dbReference type="InterPro" id="IPR019775">
    <property type="entry name" value="WD40_repeat_CS"/>
</dbReference>
<dbReference type="InterPro" id="IPR036322">
    <property type="entry name" value="WD40_repeat_dom_sf"/>
</dbReference>
<evidence type="ECO:0000259" key="6">
    <source>
        <dbReference type="Pfam" id="PF12894"/>
    </source>
</evidence>
<dbReference type="PANTHER" id="PTHR44675">
    <property type="entry name" value="PAK1 INTERACTING PROTEIN 1"/>
    <property type="match status" value="1"/>
</dbReference>
<proteinExistence type="predicted"/>
<evidence type="ECO:0000256" key="4">
    <source>
        <dbReference type="PROSITE-ProRule" id="PRU00221"/>
    </source>
</evidence>
<reference evidence="7" key="1">
    <citation type="submission" date="2021-01" db="UniProtKB">
        <authorList>
            <consortium name="EnsemblMetazoa"/>
        </authorList>
    </citation>
    <scope>IDENTIFICATION</scope>
    <source>
        <strain evidence="7">DH4</strain>
    </source>
</reference>
<feature type="compositionally biased region" description="Basic residues" evidence="5">
    <location>
        <begin position="379"/>
        <end position="388"/>
    </location>
</feature>
<dbReference type="PROSITE" id="PS50082">
    <property type="entry name" value="WD_REPEATS_2"/>
    <property type="match status" value="3"/>
</dbReference>
<dbReference type="OrthoDB" id="308449at2759"/>
<accession>A0A8B8H402</accession>
<evidence type="ECO:0000313" key="7">
    <source>
        <dbReference type="EnsemblMetazoa" id="XP_026298726"/>
    </source>
</evidence>
<keyword evidence="8" id="KW-1185">Reference proteome</keyword>
<evidence type="ECO:0000256" key="2">
    <source>
        <dbReference type="ARBA" id="ARBA00022737"/>
    </source>
</evidence>
<dbReference type="InterPro" id="IPR051959">
    <property type="entry name" value="PAK1-Kinase_Regulator"/>
</dbReference>
<dbReference type="PANTHER" id="PTHR44675:SF1">
    <property type="entry name" value="P21-ACTIVATED PROTEIN KINASE-INTERACTING PROTEIN 1"/>
    <property type="match status" value="1"/>
</dbReference>
<feature type="repeat" description="WD" evidence="4">
    <location>
        <begin position="76"/>
        <end position="104"/>
    </location>
</feature>
<dbReference type="InterPro" id="IPR015943">
    <property type="entry name" value="WD40/YVTN_repeat-like_dom_sf"/>
</dbReference>